<organism evidence="1 2">
    <name type="scientific">Pneumocystis oryctolagi</name>
    <dbReference type="NCBI Taxonomy" id="42067"/>
    <lineage>
        <taxon>Eukaryota</taxon>
        <taxon>Fungi</taxon>
        <taxon>Dikarya</taxon>
        <taxon>Ascomycota</taxon>
        <taxon>Taphrinomycotina</taxon>
        <taxon>Pneumocystomycetes</taxon>
        <taxon>Pneumocystaceae</taxon>
        <taxon>Pneumocystis</taxon>
    </lineage>
</organism>
<comment type="caution">
    <text evidence="1">The sequence shown here is derived from an EMBL/GenBank/DDBJ whole genome shotgun (WGS) entry which is preliminary data.</text>
</comment>
<evidence type="ECO:0000313" key="2">
    <source>
        <dbReference type="Proteomes" id="UP000768646"/>
    </source>
</evidence>
<accession>A0ACB7CHV7</accession>
<sequence length="265" mass="30949">MSERKVLNKYYPPDFDPNKIVRLHKGSDRKGPRQQTVRLMTPYSMRCNTCGEYIYKGRKFNARKENSGESYYSIPIFRFYIRCTRCSSEITFKTDPKNADYAAEYGASRNFEPWKEKKEEKDDNDRLDELEEEENAMTALEHKTLDSKIEMEISDALDEIRTRNAQRERLGPDQALEQIEQEKKRPSQEAIQEAIEQKKDMEIARAIFNSDEGIVRRLKDEETPTAQALLSQSSKNIHIPDFKTPCKRKTTVHSLGIKKKKLGII</sequence>
<evidence type="ECO:0000313" key="1">
    <source>
        <dbReference type="EMBL" id="KAG4306582.1"/>
    </source>
</evidence>
<name>A0ACB7CHV7_9ASCO</name>
<protein>
    <submittedName>
        <fullName evidence="1">Uncharacterized protein</fullName>
    </submittedName>
</protein>
<proteinExistence type="predicted"/>
<dbReference type="EMBL" id="JABTEG010000001">
    <property type="protein sequence ID" value="KAG4306582.1"/>
    <property type="molecule type" value="Genomic_DNA"/>
</dbReference>
<gene>
    <name evidence="1" type="ORF">PORY_000570</name>
</gene>
<dbReference type="Proteomes" id="UP000768646">
    <property type="component" value="Unassembled WGS sequence"/>
</dbReference>
<keyword evidence="2" id="KW-1185">Reference proteome</keyword>
<reference evidence="1 2" key="1">
    <citation type="journal article" date="2021" name="Commun. Biol.">
        <title>Genomic insights into the host specific adaptation of the Pneumocystis genus.</title>
        <authorList>
            <person name="Cisse O.H."/>
            <person name="Ma L."/>
            <person name="Dekker J.P."/>
            <person name="Khil P.P."/>
            <person name="Youn J.-H."/>
            <person name="Brenchley J.M."/>
            <person name="Blair R."/>
            <person name="Pahar B."/>
            <person name="Chabe M."/>
            <person name="Van Rompay K.K.A."/>
            <person name="Keesler R."/>
            <person name="Sukura A."/>
            <person name="Hirsch V."/>
            <person name="Kutty G."/>
            <person name="Liu Y."/>
            <person name="Peng L."/>
            <person name="Chen J."/>
            <person name="Song J."/>
            <person name="Weissenbacher-Lang C."/>
            <person name="Xu J."/>
            <person name="Upham N.S."/>
            <person name="Stajich J.E."/>
            <person name="Cuomo C.A."/>
            <person name="Cushion M.T."/>
            <person name="Kovacs J.A."/>
        </authorList>
    </citation>
    <scope>NUCLEOTIDE SEQUENCE [LARGE SCALE GENOMIC DNA]</scope>
    <source>
        <strain evidence="1 2">RABM</strain>
    </source>
</reference>